<dbReference type="PROSITE" id="PS51257">
    <property type="entry name" value="PROKAR_LIPOPROTEIN"/>
    <property type="match status" value="1"/>
</dbReference>
<organism evidence="1 2">
    <name type="scientific">Bacteroides oleiciplenus</name>
    <dbReference type="NCBI Taxonomy" id="626931"/>
    <lineage>
        <taxon>Bacteria</taxon>
        <taxon>Pseudomonadati</taxon>
        <taxon>Bacteroidota</taxon>
        <taxon>Bacteroidia</taxon>
        <taxon>Bacteroidales</taxon>
        <taxon>Bacteroidaceae</taxon>
        <taxon>Bacteroides</taxon>
    </lineage>
</organism>
<gene>
    <name evidence="1" type="ORF">DXB65_03905</name>
</gene>
<sequence length="372" mass="43600">MKYLFIFCTLFLVFSSCNEVKDKNGVILRVSLDEQETSIMEIFKRIDIVPLETTDSCLLIWPDKALYVDSCFMIFDSKNPALFCFDKNGKFIRKIGRKGSGPEEYVDVYDAIYDDDNGCISFLSPFGELFSYIPDGKFVGRKRLPQKVNYQSLEETHGLYVTWTLPVSDKDFGISLISKDSLQCVKEDWQGNRNLASLYPKCFYKYGDEISFFRSFDKNVYKVSKEKMSILYRWDFGKDNYDMEDFGISMKTAKGEAEFSLLIDKLRNGTIPYLFSSQKQTDKYYYAQLIFGFNPHNTYHIFYRKLDGKSYFFKRTVEGLNLNPIYSNNEFMLCLAYKNDLEKCRKILQIEDCAKLDKMCEDDNPCLIKCYY</sequence>
<dbReference type="EMBL" id="QSUL01000002">
    <property type="protein sequence ID" value="RGN39475.1"/>
    <property type="molecule type" value="Genomic_DNA"/>
</dbReference>
<proteinExistence type="predicted"/>
<evidence type="ECO:0000313" key="2">
    <source>
        <dbReference type="Proteomes" id="UP000260983"/>
    </source>
</evidence>
<comment type="caution">
    <text evidence="1">The sequence shown here is derived from an EMBL/GenBank/DDBJ whole genome shotgun (WGS) entry which is preliminary data.</text>
</comment>
<dbReference type="Proteomes" id="UP000260983">
    <property type="component" value="Unassembled WGS sequence"/>
</dbReference>
<dbReference type="Pfam" id="PF17170">
    <property type="entry name" value="DUF5128"/>
    <property type="match status" value="1"/>
</dbReference>
<evidence type="ECO:0000313" key="1">
    <source>
        <dbReference type="EMBL" id="RGN39475.1"/>
    </source>
</evidence>
<dbReference type="RefSeq" id="WP_117723387.1">
    <property type="nucleotide sequence ID" value="NZ_QSUL01000002.1"/>
</dbReference>
<dbReference type="AlphaFoldDB" id="A0A3E5BQ11"/>
<protein>
    <submittedName>
        <fullName evidence="1">6-bladed beta-propeller</fullName>
    </submittedName>
</protein>
<name>A0A3E5BQ11_9BACE</name>
<reference evidence="1 2" key="1">
    <citation type="submission" date="2018-08" db="EMBL/GenBank/DDBJ databases">
        <title>A genome reference for cultivated species of the human gut microbiota.</title>
        <authorList>
            <person name="Zou Y."/>
            <person name="Xue W."/>
            <person name="Luo G."/>
        </authorList>
    </citation>
    <scope>NUCLEOTIDE SEQUENCE [LARGE SCALE GENOMIC DNA]</scope>
    <source>
        <strain evidence="1 2">OM05-15BH</strain>
    </source>
</reference>
<accession>A0A3E5BQ11</accession>